<reference evidence="11 12" key="1">
    <citation type="submission" date="2019-09" db="EMBL/GenBank/DDBJ databases">
        <title>Characterization of the phylogenetic diversity of two novel species belonging to the genus Bifidobacterium: Bifidobacterium cebidarum sp. nov. and Bifidobacterium leontopitheci sp. nov.</title>
        <authorList>
            <person name="Lugli G.A."/>
            <person name="Duranti S."/>
            <person name="Milani C."/>
            <person name="Turroni F."/>
            <person name="Ventura M."/>
        </authorList>
    </citation>
    <scope>NUCLEOTIDE SEQUENCE [LARGE SCALE GENOMIC DNA]</scope>
    <source>
        <strain evidence="11 12">DSM 100238</strain>
    </source>
</reference>
<sequence>MIGKLRRQFMFSATIALLIVLITIIGIINGAMASVVGIGLNESLARIEGRQTTGHSLLSSKILPVVSPDARNYYIITLDAAYTVSDWDTHSVTTPTSDDIQALAASFRTHNPQMRTGQTVHMRVGSAQYAARLSASGTGYRLTILDYTEEFSWQVRLLWLSIGIGTLALLVFLAAISLLSRRAIEPTVRTMENQKRFITNASHELKTPVAIISADVEVLEAVNGENEWTESILNQSRRLNELISALVQLTKASEDERFTLSDVDCSSIAKDAADSYQPVIERRGKHLLGDIEPDIHAQAEPKALLEIVNILLDNASKYCDDDGVVTIALHRQGRRVQLVVANDYAAGEHVDYTRFFERFYRADESHNSSKEGFGIGLAMARELTRRMHGDISASWQQGRIAFTVTMR</sequence>
<evidence type="ECO:0000256" key="7">
    <source>
        <dbReference type="ARBA" id="ARBA00023012"/>
    </source>
</evidence>
<comment type="caution">
    <text evidence="11">The sequence shown here is derived from an EMBL/GenBank/DDBJ whole genome shotgun (WGS) entry which is preliminary data.</text>
</comment>
<feature type="transmembrane region" description="Helical" evidence="9">
    <location>
        <begin position="157"/>
        <end position="179"/>
    </location>
</feature>
<dbReference type="PANTHER" id="PTHR45453">
    <property type="entry name" value="PHOSPHATE REGULON SENSOR PROTEIN PHOR"/>
    <property type="match status" value="1"/>
</dbReference>
<evidence type="ECO:0000256" key="1">
    <source>
        <dbReference type="ARBA" id="ARBA00000085"/>
    </source>
</evidence>
<dbReference type="InterPro" id="IPR005467">
    <property type="entry name" value="His_kinase_dom"/>
</dbReference>
<dbReference type="Pfam" id="PF02518">
    <property type="entry name" value="HATPase_c"/>
    <property type="match status" value="1"/>
</dbReference>
<dbReference type="InterPro" id="IPR036097">
    <property type="entry name" value="HisK_dim/P_sf"/>
</dbReference>
<dbReference type="Pfam" id="PF00512">
    <property type="entry name" value="HisKA"/>
    <property type="match status" value="1"/>
</dbReference>
<keyword evidence="7" id="KW-0902">Two-component regulatory system</keyword>
<organism evidence="11 12">
    <name type="scientific">Bifidobacterium apri</name>
    <dbReference type="NCBI Taxonomy" id="1769423"/>
    <lineage>
        <taxon>Bacteria</taxon>
        <taxon>Bacillati</taxon>
        <taxon>Actinomycetota</taxon>
        <taxon>Actinomycetes</taxon>
        <taxon>Bifidobacteriales</taxon>
        <taxon>Bifidobacteriaceae</taxon>
        <taxon>Bifidobacterium</taxon>
    </lineage>
</organism>
<dbReference type="SMART" id="SM00388">
    <property type="entry name" value="HisKA"/>
    <property type="match status" value="1"/>
</dbReference>
<keyword evidence="9" id="KW-0472">Membrane</keyword>
<dbReference type="PROSITE" id="PS50109">
    <property type="entry name" value="HIS_KIN"/>
    <property type="match status" value="1"/>
</dbReference>
<evidence type="ECO:0000313" key="12">
    <source>
        <dbReference type="Proteomes" id="UP000440041"/>
    </source>
</evidence>
<dbReference type="InterPro" id="IPR003594">
    <property type="entry name" value="HATPase_dom"/>
</dbReference>
<comment type="subcellular location">
    <subcellularLocation>
        <location evidence="2">Cell membrane</location>
    </subcellularLocation>
</comment>
<dbReference type="InterPro" id="IPR050351">
    <property type="entry name" value="BphY/WalK/GraS-like"/>
</dbReference>
<dbReference type="SMART" id="SM00387">
    <property type="entry name" value="HATPase_c"/>
    <property type="match status" value="1"/>
</dbReference>
<keyword evidence="9" id="KW-0812">Transmembrane</keyword>
<dbReference type="CDD" id="cd00082">
    <property type="entry name" value="HisKA"/>
    <property type="match status" value="1"/>
</dbReference>
<evidence type="ECO:0000256" key="9">
    <source>
        <dbReference type="SAM" id="Phobius"/>
    </source>
</evidence>
<evidence type="ECO:0000313" key="11">
    <source>
        <dbReference type="EMBL" id="KAB8300754.1"/>
    </source>
</evidence>
<evidence type="ECO:0000256" key="6">
    <source>
        <dbReference type="ARBA" id="ARBA00022777"/>
    </source>
</evidence>
<keyword evidence="4" id="KW-0597">Phosphoprotein</keyword>
<dbReference type="EMBL" id="WBSO01000002">
    <property type="protein sequence ID" value="KAB8300754.1"/>
    <property type="molecule type" value="Genomic_DNA"/>
</dbReference>
<dbReference type="AlphaFoldDB" id="A0A6A2WFV6"/>
<dbReference type="InterPro" id="IPR003661">
    <property type="entry name" value="HisK_dim/P_dom"/>
</dbReference>
<dbReference type="OrthoDB" id="9786919at2"/>
<dbReference type="GO" id="GO:0005886">
    <property type="term" value="C:plasma membrane"/>
    <property type="evidence" value="ECO:0007669"/>
    <property type="project" value="UniProtKB-SubCell"/>
</dbReference>
<dbReference type="Gene3D" id="3.30.565.10">
    <property type="entry name" value="Histidine kinase-like ATPase, C-terminal domain"/>
    <property type="match status" value="1"/>
</dbReference>
<dbReference type="PANTHER" id="PTHR45453:SF1">
    <property type="entry name" value="PHOSPHATE REGULON SENSOR PROTEIN PHOR"/>
    <property type="match status" value="1"/>
</dbReference>
<name>A0A6A2WFV6_9BIFI</name>
<dbReference type="GO" id="GO:0004721">
    <property type="term" value="F:phosphoprotein phosphatase activity"/>
    <property type="evidence" value="ECO:0007669"/>
    <property type="project" value="TreeGrafter"/>
</dbReference>
<evidence type="ECO:0000256" key="4">
    <source>
        <dbReference type="ARBA" id="ARBA00022553"/>
    </source>
</evidence>
<dbReference type="InterPro" id="IPR036890">
    <property type="entry name" value="HATPase_C_sf"/>
</dbReference>
<evidence type="ECO:0000256" key="3">
    <source>
        <dbReference type="ARBA" id="ARBA00012438"/>
    </source>
</evidence>
<gene>
    <name evidence="11" type="ORF">DSM100238_0481</name>
</gene>
<protein>
    <recommendedName>
        <fullName evidence="8">Sensor-like histidine kinase SenX3</fullName>
        <ecNumber evidence="3">2.7.13.3</ecNumber>
    </recommendedName>
</protein>
<dbReference type="EC" id="2.7.13.3" evidence="3"/>
<dbReference type="Gene3D" id="1.10.287.130">
    <property type="match status" value="1"/>
</dbReference>
<keyword evidence="12" id="KW-1185">Reference proteome</keyword>
<feature type="domain" description="Histidine kinase" evidence="10">
    <location>
        <begin position="200"/>
        <end position="407"/>
    </location>
</feature>
<dbReference type="GO" id="GO:0000155">
    <property type="term" value="F:phosphorelay sensor kinase activity"/>
    <property type="evidence" value="ECO:0007669"/>
    <property type="project" value="InterPro"/>
</dbReference>
<keyword evidence="9" id="KW-1133">Transmembrane helix</keyword>
<dbReference type="SUPFAM" id="SSF55874">
    <property type="entry name" value="ATPase domain of HSP90 chaperone/DNA topoisomerase II/histidine kinase"/>
    <property type="match status" value="1"/>
</dbReference>
<keyword evidence="5" id="KW-0808">Transferase</keyword>
<evidence type="ECO:0000256" key="2">
    <source>
        <dbReference type="ARBA" id="ARBA00004236"/>
    </source>
</evidence>
<accession>A0A6A2WFV6</accession>
<dbReference type="CDD" id="cd00075">
    <property type="entry name" value="HATPase"/>
    <property type="match status" value="1"/>
</dbReference>
<dbReference type="SUPFAM" id="SSF47384">
    <property type="entry name" value="Homodimeric domain of signal transducing histidine kinase"/>
    <property type="match status" value="1"/>
</dbReference>
<evidence type="ECO:0000259" key="10">
    <source>
        <dbReference type="PROSITE" id="PS50109"/>
    </source>
</evidence>
<dbReference type="RefSeq" id="WP_152355125.1">
    <property type="nucleotide sequence ID" value="NZ_JBHLXF010000006.1"/>
</dbReference>
<evidence type="ECO:0000256" key="5">
    <source>
        <dbReference type="ARBA" id="ARBA00022679"/>
    </source>
</evidence>
<evidence type="ECO:0000256" key="8">
    <source>
        <dbReference type="ARBA" id="ARBA00039401"/>
    </source>
</evidence>
<keyword evidence="6 11" id="KW-0418">Kinase</keyword>
<proteinExistence type="predicted"/>
<comment type="catalytic activity">
    <reaction evidence="1">
        <text>ATP + protein L-histidine = ADP + protein N-phospho-L-histidine.</text>
        <dbReference type="EC" id="2.7.13.3"/>
    </reaction>
</comment>
<dbReference type="Proteomes" id="UP000440041">
    <property type="component" value="Unassembled WGS sequence"/>
</dbReference>
<dbReference type="GO" id="GO:0016036">
    <property type="term" value="P:cellular response to phosphate starvation"/>
    <property type="evidence" value="ECO:0007669"/>
    <property type="project" value="TreeGrafter"/>
</dbReference>